<dbReference type="OrthoDB" id="2205812at2759"/>
<keyword evidence="3" id="KW-1185">Reference proteome</keyword>
<accession>A0A0B7MWS6</accession>
<dbReference type="EMBL" id="LN719306">
    <property type="protein sequence ID" value="CEP07583.1"/>
    <property type="molecule type" value="Genomic_DNA"/>
</dbReference>
<dbReference type="PANTHER" id="PTHR31635">
    <property type="entry name" value="REVERSE TRANSCRIPTASE DOMAIN-CONTAINING PROTEIN-RELATED"/>
    <property type="match status" value="1"/>
</dbReference>
<dbReference type="InterPro" id="IPR000477">
    <property type="entry name" value="RT_dom"/>
</dbReference>
<proteinExistence type="predicted"/>
<dbReference type="STRING" id="35722.A0A0B7MWS6"/>
<protein>
    <recommendedName>
        <fullName evidence="1">Reverse transcriptase domain-containing protein</fullName>
    </recommendedName>
</protein>
<evidence type="ECO:0000259" key="1">
    <source>
        <dbReference type="Pfam" id="PF00078"/>
    </source>
</evidence>
<reference evidence="2 3" key="1">
    <citation type="submission" date="2014-09" db="EMBL/GenBank/DDBJ databases">
        <authorList>
            <person name="Ellenberger Sabrina"/>
        </authorList>
    </citation>
    <scope>NUCLEOTIDE SEQUENCE [LARGE SCALE GENOMIC DNA]</scope>
    <source>
        <strain evidence="2 3">CBS 412.66</strain>
    </source>
</reference>
<gene>
    <name evidence="2" type="primary">PARPA_00879.1 scaffold 1169</name>
</gene>
<organism evidence="2 3">
    <name type="scientific">Parasitella parasitica</name>
    <dbReference type="NCBI Taxonomy" id="35722"/>
    <lineage>
        <taxon>Eukaryota</taxon>
        <taxon>Fungi</taxon>
        <taxon>Fungi incertae sedis</taxon>
        <taxon>Mucoromycota</taxon>
        <taxon>Mucoromycotina</taxon>
        <taxon>Mucoromycetes</taxon>
        <taxon>Mucorales</taxon>
        <taxon>Mucorineae</taxon>
        <taxon>Mucoraceae</taxon>
        <taxon>Parasitella</taxon>
    </lineage>
</organism>
<dbReference type="Proteomes" id="UP000054107">
    <property type="component" value="Unassembled WGS sequence"/>
</dbReference>
<dbReference type="PANTHER" id="PTHR31635:SF196">
    <property type="entry name" value="REVERSE TRANSCRIPTASE DOMAIN-CONTAINING PROTEIN-RELATED"/>
    <property type="match status" value="1"/>
</dbReference>
<dbReference type="AlphaFoldDB" id="A0A0B7MWS6"/>
<evidence type="ECO:0000313" key="2">
    <source>
        <dbReference type="EMBL" id="CEP07583.1"/>
    </source>
</evidence>
<feature type="domain" description="Reverse transcriptase" evidence="1">
    <location>
        <begin position="36"/>
        <end position="210"/>
    </location>
</feature>
<name>A0A0B7MWS6_9FUNG</name>
<sequence>MRFPPYKPLLLKVFNAALDHATFPDSWNDSIMTLLKKKGDSKAMANYRPLSLANCDYKCFTKVLNLRMMQVSPKLINANQIGFIPGKYIAENGLRCQILMEDAERRWTIAEPSDTVPALDKDIGLLLDQEKAYDRVNLSYFRAVLNRYGFPASIVQCIYNLMALNRIRININGYFSDEVLKLRGFKQGDPISCICYDLAFEPFLQSILQDPDFHGYQLQPDVQSLTQVPITTKILC</sequence>
<evidence type="ECO:0000313" key="3">
    <source>
        <dbReference type="Proteomes" id="UP000054107"/>
    </source>
</evidence>
<dbReference type="Pfam" id="PF00078">
    <property type="entry name" value="RVT_1"/>
    <property type="match status" value="1"/>
</dbReference>